<name>A0A0S4KHF0_BODSA</name>
<dbReference type="PANTHER" id="PTHR11200:SF275">
    <property type="entry name" value="LD06095P"/>
    <property type="match status" value="1"/>
</dbReference>
<accession>A0A0S4KHF0</accession>
<evidence type="ECO:0000259" key="2">
    <source>
        <dbReference type="SMART" id="SM00128"/>
    </source>
</evidence>
<dbReference type="VEuPathDB" id="TriTrypDB:BSAL_26685"/>
<feature type="compositionally biased region" description="Polar residues" evidence="1">
    <location>
        <begin position="806"/>
        <end position="816"/>
    </location>
</feature>
<feature type="region of interest" description="Disordered" evidence="1">
    <location>
        <begin position="1453"/>
        <end position="1482"/>
    </location>
</feature>
<feature type="compositionally biased region" description="Basic and acidic residues" evidence="1">
    <location>
        <begin position="1458"/>
        <end position="1473"/>
    </location>
</feature>
<dbReference type="InterPro" id="IPR057607">
    <property type="entry name" value="PH_kinetoplastids"/>
</dbReference>
<dbReference type="GO" id="GO:0046856">
    <property type="term" value="P:phosphatidylinositol dephosphorylation"/>
    <property type="evidence" value="ECO:0007669"/>
    <property type="project" value="InterPro"/>
</dbReference>
<dbReference type="Pfam" id="PF25404">
    <property type="entry name" value="PH_29"/>
    <property type="match status" value="1"/>
</dbReference>
<feature type="region of interest" description="Disordered" evidence="1">
    <location>
        <begin position="214"/>
        <end position="233"/>
    </location>
</feature>
<organism evidence="3 4">
    <name type="scientific">Bodo saltans</name>
    <name type="common">Flagellated protozoan</name>
    <dbReference type="NCBI Taxonomy" id="75058"/>
    <lineage>
        <taxon>Eukaryota</taxon>
        <taxon>Discoba</taxon>
        <taxon>Euglenozoa</taxon>
        <taxon>Kinetoplastea</taxon>
        <taxon>Metakinetoplastina</taxon>
        <taxon>Eubodonida</taxon>
        <taxon>Bodonidae</taxon>
        <taxon>Bodo</taxon>
    </lineage>
</organism>
<dbReference type="SUPFAM" id="SSF56219">
    <property type="entry name" value="DNase I-like"/>
    <property type="match status" value="1"/>
</dbReference>
<dbReference type="Pfam" id="PF22669">
    <property type="entry name" value="Exo_endo_phos2"/>
    <property type="match status" value="1"/>
</dbReference>
<dbReference type="SMART" id="SM00128">
    <property type="entry name" value="IPPc"/>
    <property type="match status" value="1"/>
</dbReference>
<protein>
    <submittedName>
        <fullName evidence="3">Inositol 5-phosphatase 1, putative</fullName>
    </submittedName>
</protein>
<reference evidence="4" key="1">
    <citation type="submission" date="2015-09" db="EMBL/GenBank/DDBJ databases">
        <authorList>
            <consortium name="Pathogen Informatics"/>
        </authorList>
    </citation>
    <scope>NUCLEOTIDE SEQUENCE [LARGE SCALE GENOMIC DNA]</scope>
    <source>
        <strain evidence="4">Lake Konstanz</strain>
    </source>
</reference>
<dbReference type="EMBL" id="CYKH01001826">
    <property type="protein sequence ID" value="CUI15101.1"/>
    <property type="molecule type" value="Genomic_DNA"/>
</dbReference>
<evidence type="ECO:0000313" key="4">
    <source>
        <dbReference type="Proteomes" id="UP000051952"/>
    </source>
</evidence>
<dbReference type="OrthoDB" id="62798at2759"/>
<feature type="domain" description="Inositol polyphosphate-related phosphatase" evidence="2">
    <location>
        <begin position="1673"/>
        <end position="1983"/>
    </location>
</feature>
<gene>
    <name evidence="3" type="ORF">BSAL_26685</name>
</gene>
<dbReference type="InterPro" id="IPR000300">
    <property type="entry name" value="IPPc"/>
</dbReference>
<dbReference type="Gene3D" id="3.60.10.10">
    <property type="entry name" value="Endonuclease/exonuclease/phosphatase"/>
    <property type="match status" value="1"/>
</dbReference>
<feature type="region of interest" description="Disordered" evidence="1">
    <location>
        <begin position="803"/>
        <end position="826"/>
    </location>
</feature>
<dbReference type="Proteomes" id="UP000051952">
    <property type="component" value="Unassembled WGS sequence"/>
</dbReference>
<evidence type="ECO:0000256" key="1">
    <source>
        <dbReference type="SAM" id="MobiDB-lite"/>
    </source>
</evidence>
<evidence type="ECO:0000313" key="3">
    <source>
        <dbReference type="EMBL" id="CUI15101.1"/>
    </source>
</evidence>
<dbReference type="GO" id="GO:0004439">
    <property type="term" value="F:phosphatidylinositol-4,5-bisphosphate 5-phosphatase activity"/>
    <property type="evidence" value="ECO:0007669"/>
    <property type="project" value="TreeGrafter"/>
</dbReference>
<keyword evidence="4" id="KW-1185">Reference proteome</keyword>
<sequence>MRQREEWFKSAGDQEWWKEEPYMRDWQEHQGSRRREDAKKWTAAYEHAAEDTSVAAATEEELDKRESYYRENWWKREKYLADFIANKECGAIWQTKTGAALADGEWWKADRFKKEYQSLKTSGEAFWKCRDCIDDYFASTTASVGSRSNEDSGKPHHFSGKKWTAATPAAASVGLGDEVRASDADLVERIAYYQSHWWKQTQFSRDYAVNGKRRGNNKSWSEGATGGPDQLRERADYFDPQWRKKVRPGYRAMLAIDADHVPHSMSAAVPLPELNERAQYYEENWWRRFSTLEEYAALGASARSLHAATVEAAYCCSTTMATTTTQHTKLSSKETARRLRAIDRGLVDDVWLHNDFFIEMKNASPFWQSPECVEDYHALRDNGQLWTRSTSSSAAQDSSLTAAEKSARMGFYKFHFWRTLRCQRDFEENGANGTLWTATEPEGKGTRASDAELRMRTQTFRMSSSVSAAQAELRQTLFHSHNADVEEEEDLHNQQQHHLESLESFSQLSEEHFHRLYSLPLTKAEQTEAYVQRFWWKAPEVRADYEACARTGGSGGGKLYRAATAAVAASGLGDRPSYQASAEHIASRETYFKSQLSSQVSVEREILPESLFSQQLEASRNLGTLFWVTSAYIADYVNHRESGKKWTAADAAAGSTSQGDTHRAPEDELSRRRMFYERVFWKAPQYALDFAQHGPASQLWKAASLQDSATAAPSGELELRLAYFTEPIREAKRRAEHFCKYFWRTPEAIADYELHGMKSRFILAATPAAVHDPLLTAAAAAQSQRGLQATPDEVEVRVQYFENRNAHGTHQTTPGARSSKESDLEDNSVVAQIAPMDDSWWRSETYAREYFWSQEPEFWKRPAMIEDYYNSLAAAGGTKQQWAAKNIAMLTLLSSSTSSPSATGGDWWGPASKAELEFREAFMKLNFWRAPKFQHDHHLHGLKGTLWTNSDASGRGQPVSRFEMNARSHLAYRCTKFWEQQHASSSPDYGRVTSCTLTEALDREEWYEQNWWKCDDIKQDVLLRGGDNSVLVRAATYEAYLSGEYRTDARYQASQSGIAARVAYFTATQSSAALDQEWWKCSNVITDFVNYGEEGAMWKSQTQRHARESIGAEIPALEHELHSRREWYRRYFWRSSEAIQQYCTSTASNQGSAAGKASGSQILWKAASLGGIGDAPPAELKERERWLQENRPVDSSEVTRRKEWYERQLSDEEKQSRRVWLLARAGAAKKIFRDELAECLRQLNDGAVPTTEQIRAIEAAVLASRAELAEDGGGADDIGTLDGISQEEFVAAVALTKFYLAATPEERQRAEAEALEALHRGEMARAEEEIGYLALEAEEELTAAGLEYVEEAELTAEESNFLEQMEEEEELRNTKSGIHANEDAMPVAAEAEAAYHEFYANNNNDDHEYAVNDDDEDDGAAEALIVAVATTEDNDESSPFSAETLQDLQQTLQDDNDEQQHQEESTESQHEDQQQEDEPEEPLRISLKSATNPQFFKAHFSCIQLIHSSKRTFSSSPSKEKRVWVIDHFTRSIYSYDKQQSDGKIKEQYAANALMQMVRSLVDSTLIHLLFLTGGSSGSGSGAGDGKVDLIFYNTEERQRFYETTYAIRPAIRVYAPDLVHPDHHQQRSALSTVIDAVGANSMRSLCFDQFGKQAMRELSGECSVNASPTMTECLTVWCGTLNLEGRRPTALKGSMEAALEEWMPRGSFDVYAVCVQEASFCGSDDKTPWIECVQQHLGKSYIALGHAYLWNTVLVVMIRMKHLLKVGSIDKSTAPTKHQKVCGAKGGVALSFHFMETSMCFVGCHLAARKEWVDMRNQNLADMFESLTLESNRSNDVYSQFDHLFLLGDFNYRSTLDIATTSELVAAERYTELLSFDQLTQQREVAGILYGVTEAPITFPPTFMSGGGGGASGDNAPSYCARIMSKSISPMVSSMLNLLAAASGRCRDVCHAMHSTGEVVLHSAAQPIPEFAFFNIGLRRIHRPNNTLASSKNGVAINKNEIIKRPQLLFRTTFTQTYAPVPCKSTKTDAPSWKGEELPPLVAVSQVQDYLEHCHIELIVLEGSKKLSAAANGGAHRGTAILDLFGRVKGQQGVTQRFEVDVLRHGKLVGTMFGSFVWTPTKRAANMADFKGSKK</sequence>
<dbReference type="InterPro" id="IPR046985">
    <property type="entry name" value="IP5"/>
</dbReference>
<dbReference type="InterPro" id="IPR036691">
    <property type="entry name" value="Endo/exonu/phosph_ase_sf"/>
</dbReference>
<proteinExistence type="predicted"/>
<dbReference type="PANTHER" id="PTHR11200">
    <property type="entry name" value="INOSITOL 5-PHOSPHATASE"/>
    <property type="match status" value="1"/>
</dbReference>